<dbReference type="Proteomes" id="UP000027337">
    <property type="component" value="Unassembled WGS sequence"/>
</dbReference>
<name>A0A061SRA2_9RHOB</name>
<dbReference type="PANTHER" id="PTHR33221">
    <property type="entry name" value="WINGED HELIX-TURN-HELIX TRANSCRIPTIONAL REGULATOR, RRF2 FAMILY"/>
    <property type="match status" value="1"/>
</dbReference>
<comment type="caution">
    <text evidence="1">The sequence shown here is derived from an EMBL/GenBank/DDBJ whole genome shotgun (WGS) entry which is preliminary data.</text>
</comment>
<evidence type="ECO:0000313" key="1">
    <source>
        <dbReference type="EMBL" id="KAJ01969.1"/>
    </source>
</evidence>
<reference evidence="1 2" key="1">
    <citation type="journal article" date="2014" name="Genome Announc.">
        <title>Draft Genome Sequences of Two Isolates of the Roseobacter Group, Sulfitobacter sp. Strains 3SOLIMAR09 and 1FIGIMAR09, from Harbors of Mallorca Island (Mediterranean Sea).</title>
        <authorList>
            <person name="Mas-Llado M."/>
            <person name="Pina-Villalonga J.M."/>
            <person name="Brunet-Galmes I."/>
            <person name="Nogales B."/>
            <person name="Bosch R."/>
        </authorList>
    </citation>
    <scope>NUCLEOTIDE SEQUENCE [LARGE SCALE GENOMIC DNA]</scope>
    <source>
        <strain evidence="1 2">1FIGIMAR09</strain>
    </source>
</reference>
<dbReference type="InterPro" id="IPR036390">
    <property type="entry name" value="WH_DNA-bd_sf"/>
</dbReference>
<dbReference type="Gene3D" id="1.10.10.10">
    <property type="entry name" value="Winged helix-like DNA-binding domain superfamily/Winged helix DNA-binding domain"/>
    <property type="match status" value="1"/>
</dbReference>
<keyword evidence="2" id="KW-1185">Reference proteome</keyword>
<dbReference type="PROSITE" id="PS51197">
    <property type="entry name" value="HTH_RRF2_2"/>
    <property type="match status" value="1"/>
</dbReference>
<dbReference type="SUPFAM" id="SSF46785">
    <property type="entry name" value="Winged helix' DNA-binding domain"/>
    <property type="match status" value="1"/>
</dbReference>
<dbReference type="InterPro" id="IPR000944">
    <property type="entry name" value="Tscrpt_reg_Rrf2"/>
</dbReference>
<dbReference type="Pfam" id="PF02082">
    <property type="entry name" value="Rrf2"/>
    <property type="match status" value="1"/>
</dbReference>
<protein>
    <submittedName>
        <fullName evidence="1">Rrf2 family transcriptional regulator</fullName>
    </submittedName>
</protein>
<dbReference type="AlphaFoldDB" id="A0A061SRA2"/>
<sequence>MRTDSRLSRVLHALLHLDEMDGPATSEQIAQMLQTNSAVVRRMMSGLRDAGIVASVKGHGGGWSLQKPLTEITLLAIYQALGTPHLFAIGNDEEAPKCLLARAANDATRQALSEAQAEFEKSLSEKTVAQLVKHG</sequence>
<dbReference type="InterPro" id="IPR036388">
    <property type="entry name" value="WH-like_DNA-bd_sf"/>
</dbReference>
<dbReference type="PANTHER" id="PTHR33221:SF15">
    <property type="entry name" value="HTH-TYPE TRANSCRIPTIONAL REGULATOR YWGB-RELATED"/>
    <property type="match status" value="1"/>
</dbReference>
<dbReference type="RefSeq" id="WP_037910537.1">
    <property type="nucleotide sequence ID" value="NZ_JEMU01000016.1"/>
</dbReference>
<organism evidence="1 2">
    <name type="scientific">Sulfitobacter mediterraneus</name>
    <dbReference type="NCBI Taxonomy" id="83219"/>
    <lineage>
        <taxon>Bacteria</taxon>
        <taxon>Pseudomonadati</taxon>
        <taxon>Pseudomonadota</taxon>
        <taxon>Alphaproteobacteria</taxon>
        <taxon>Rhodobacterales</taxon>
        <taxon>Roseobacteraceae</taxon>
        <taxon>Sulfitobacter</taxon>
    </lineage>
</organism>
<dbReference type="EMBL" id="JEMU01000016">
    <property type="protein sequence ID" value="KAJ01969.1"/>
    <property type="molecule type" value="Genomic_DNA"/>
</dbReference>
<gene>
    <name evidence="1" type="ORF">PM02_16445</name>
</gene>
<proteinExistence type="predicted"/>
<dbReference type="GO" id="GO:0005829">
    <property type="term" value="C:cytosol"/>
    <property type="evidence" value="ECO:0007669"/>
    <property type="project" value="TreeGrafter"/>
</dbReference>
<dbReference type="GO" id="GO:0003700">
    <property type="term" value="F:DNA-binding transcription factor activity"/>
    <property type="evidence" value="ECO:0007669"/>
    <property type="project" value="TreeGrafter"/>
</dbReference>
<accession>A0A061SRA2</accession>
<dbReference type="eggNOG" id="COG1959">
    <property type="taxonomic scope" value="Bacteria"/>
</dbReference>
<dbReference type="STRING" id="83219.PM02_16445"/>
<evidence type="ECO:0000313" key="2">
    <source>
        <dbReference type="Proteomes" id="UP000027337"/>
    </source>
</evidence>